<name>A6WH63_KINRD</name>
<reference evidence="2" key="1">
    <citation type="journal article" date="2008" name="PLoS ONE">
        <title>Survival in nuclear waste, extreme resistance, and potential applications gleaned from the genome sequence of Kineococcus radiotolerans SRS30216.</title>
        <authorList>
            <person name="Bagwell C.E."/>
            <person name="Bhat S."/>
            <person name="Hawkins G.M."/>
            <person name="Smith B.W."/>
            <person name="Biswas T."/>
            <person name="Hoover T.R."/>
            <person name="Saunders E."/>
            <person name="Han C.S."/>
            <person name="Tsodikov O.V."/>
            <person name="Shimkets L.J."/>
        </authorList>
    </citation>
    <scope>NUCLEOTIDE SEQUENCE [LARGE SCALE GENOMIC DNA]</scope>
    <source>
        <strain evidence="2">ATCC BAA-149 / DSM 14245 / SRS30216</strain>
    </source>
</reference>
<dbReference type="AlphaFoldDB" id="A6WH63"/>
<gene>
    <name evidence="1" type="ordered locus">Krad_4694</name>
</gene>
<dbReference type="EMBL" id="CP000751">
    <property type="protein sequence ID" value="ABS06152.1"/>
    <property type="molecule type" value="Genomic_DNA"/>
</dbReference>
<organism evidence="1 2">
    <name type="scientific">Kineococcus radiotolerans (strain ATCC BAA-149 / DSM 14245 / SRS30216)</name>
    <dbReference type="NCBI Taxonomy" id="266940"/>
    <lineage>
        <taxon>Bacteria</taxon>
        <taxon>Bacillati</taxon>
        <taxon>Actinomycetota</taxon>
        <taxon>Actinomycetes</taxon>
        <taxon>Kineosporiales</taxon>
        <taxon>Kineosporiaceae</taxon>
        <taxon>Kineococcus</taxon>
    </lineage>
</organism>
<accession>A6WH63</accession>
<evidence type="ECO:0000313" key="1">
    <source>
        <dbReference type="EMBL" id="ABS06152.1"/>
    </source>
</evidence>
<dbReference type="Proteomes" id="UP000001116">
    <property type="component" value="Plasmid pKRAD01"/>
</dbReference>
<dbReference type="HOGENOM" id="CLU_2601362_0_0_11"/>
<keyword evidence="2" id="KW-1185">Reference proteome</keyword>
<evidence type="ECO:0000313" key="2">
    <source>
        <dbReference type="Proteomes" id="UP000001116"/>
    </source>
</evidence>
<dbReference type="KEGG" id="kra:Krad_4694"/>
<sequence length="79" mass="8932">MEQATWTTTGETVTIATDQKFIVPDRVEYVGCASDSTYLSRHQHTRRCTRRTPNLTPHTRVIRADGDVTIIPTSSLTRL</sequence>
<dbReference type="RefSeq" id="WP_012001870.1">
    <property type="nucleotide sequence ID" value="NC_009806.1"/>
</dbReference>
<geneLocation type="plasmid" evidence="1 2">
    <name>pKRAD01</name>
</geneLocation>
<proteinExistence type="predicted"/>
<keyword evidence="1" id="KW-0614">Plasmid</keyword>
<protein>
    <submittedName>
        <fullName evidence="1">Uncharacterized protein</fullName>
    </submittedName>
</protein>